<organism evidence="1 2">
    <name type="scientific">Phlebia brevispora</name>
    <dbReference type="NCBI Taxonomy" id="194682"/>
    <lineage>
        <taxon>Eukaryota</taxon>
        <taxon>Fungi</taxon>
        <taxon>Dikarya</taxon>
        <taxon>Basidiomycota</taxon>
        <taxon>Agaricomycotina</taxon>
        <taxon>Agaricomycetes</taxon>
        <taxon>Polyporales</taxon>
        <taxon>Meruliaceae</taxon>
        <taxon>Phlebia</taxon>
    </lineage>
</organism>
<accession>A0ACC1TBD2</accession>
<name>A0ACC1TBD2_9APHY</name>
<dbReference type="Proteomes" id="UP001148662">
    <property type="component" value="Unassembled WGS sequence"/>
</dbReference>
<gene>
    <name evidence="1" type="ORF">NM688_g1480</name>
</gene>
<evidence type="ECO:0000313" key="1">
    <source>
        <dbReference type="EMBL" id="KAJ3557421.1"/>
    </source>
</evidence>
<protein>
    <submittedName>
        <fullName evidence="1">Uncharacterized protein</fullName>
    </submittedName>
</protein>
<evidence type="ECO:0000313" key="2">
    <source>
        <dbReference type="Proteomes" id="UP001148662"/>
    </source>
</evidence>
<proteinExistence type="predicted"/>
<sequence length="315" mass="35565">MRRDAQAQMSTTSSTREDSEVEDLFSDSLQSLYGYAPLTCSSAGSIFQYHLQEDHLRWQSVTRQGLLRLTKGEATSETDAIITLVTPMTESKNWSLHASSIWTSSLFLADHLRDLQIDQHIQAVKESGHANLRILELGTGAGLPSILIARCFDGVEVIASDYPDAKLIATLQSNVDTNVVATKCCVVPYAWGNDTSVFKRQTADPEETQDEHLMDVIIAADTLWDPEFHPTLLRTLQMLLRRSTDARVHLVAAIHTGRYTLQALIDSIDDYGLELEAALERHTSGDGEREWNADRAEQERRQWLIWMKIKWKRVP</sequence>
<keyword evidence="2" id="KW-1185">Reference proteome</keyword>
<dbReference type="EMBL" id="JANHOG010000159">
    <property type="protein sequence ID" value="KAJ3557421.1"/>
    <property type="molecule type" value="Genomic_DNA"/>
</dbReference>
<comment type="caution">
    <text evidence="1">The sequence shown here is derived from an EMBL/GenBank/DDBJ whole genome shotgun (WGS) entry which is preliminary data.</text>
</comment>
<reference evidence="1" key="1">
    <citation type="submission" date="2022-07" db="EMBL/GenBank/DDBJ databases">
        <title>Genome Sequence of Phlebia brevispora.</title>
        <authorList>
            <person name="Buettner E."/>
        </authorList>
    </citation>
    <scope>NUCLEOTIDE SEQUENCE</scope>
    <source>
        <strain evidence="1">MPL23</strain>
    </source>
</reference>